<reference evidence="3 4" key="1">
    <citation type="submission" date="2016-10" db="EMBL/GenBank/DDBJ databases">
        <authorList>
            <person name="de Groot N.N."/>
        </authorList>
    </citation>
    <scope>NUCLEOTIDE SEQUENCE [LARGE SCALE GENOMIC DNA]</scope>
    <source>
        <strain evidence="3 4">B25</strain>
    </source>
</reference>
<dbReference type="AlphaFoldDB" id="A0A1H9HR22"/>
<dbReference type="InterPro" id="IPR013783">
    <property type="entry name" value="Ig-like_fold"/>
</dbReference>
<dbReference type="RefSeq" id="WP_074644521.1">
    <property type="nucleotide sequence ID" value="NZ_FOFU01000007.1"/>
</dbReference>
<organism evidence="3 4">
    <name type="scientific">Treponema bryantii</name>
    <dbReference type="NCBI Taxonomy" id="163"/>
    <lineage>
        <taxon>Bacteria</taxon>
        <taxon>Pseudomonadati</taxon>
        <taxon>Spirochaetota</taxon>
        <taxon>Spirochaetia</taxon>
        <taxon>Spirochaetales</taxon>
        <taxon>Treponemataceae</taxon>
        <taxon>Treponema</taxon>
    </lineage>
</organism>
<keyword evidence="1" id="KW-0732">Signal</keyword>
<proteinExistence type="predicted"/>
<evidence type="ECO:0000259" key="2">
    <source>
        <dbReference type="PROSITE" id="PS50853"/>
    </source>
</evidence>
<dbReference type="SUPFAM" id="SSF49265">
    <property type="entry name" value="Fibronectin type III"/>
    <property type="match status" value="2"/>
</dbReference>
<feature type="domain" description="Fibronectin type-III" evidence="2">
    <location>
        <begin position="472"/>
        <end position="561"/>
    </location>
</feature>
<dbReference type="CDD" id="cd00063">
    <property type="entry name" value="FN3"/>
    <property type="match status" value="1"/>
</dbReference>
<dbReference type="InterPro" id="IPR036116">
    <property type="entry name" value="FN3_sf"/>
</dbReference>
<feature type="signal peptide" evidence="1">
    <location>
        <begin position="1"/>
        <end position="22"/>
    </location>
</feature>
<dbReference type="SMART" id="SM00060">
    <property type="entry name" value="FN3"/>
    <property type="match status" value="4"/>
</dbReference>
<feature type="chain" id="PRO_5010332991" description="Fibronectin type-III domain-containing protein" evidence="1">
    <location>
        <begin position="23"/>
        <end position="1083"/>
    </location>
</feature>
<dbReference type="EMBL" id="FOFU01000007">
    <property type="protein sequence ID" value="SEQ64728.1"/>
    <property type="molecule type" value="Genomic_DNA"/>
</dbReference>
<evidence type="ECO:0000256" key="1">
    <source>
        <dbReference type="SAM" id="SignalP"/>
    </source>
</evidence>
<dbReference type="Gene3D" id="2.60.40.10">
    <property type="entry name" value="Immunoglobulins"/>
    <property type="match status" value="2"/>
</dbReference>
<dbReference type="Gene3D" id="3.40.50.11970">
    <property type="match status" value="1"/>
</dbReference>
<dbReference type="Proteomes" id="UP000182360">
    <property type="component" value="Unassembled WGS sequence"/>
</dbReference>
<dbReference type="PROSITE" id="PS51257">
    <property type="entry name" value="PROKAR_LIPOPROTEIN"/>
    <property type="match status" value="1"/>
</dbReference>
<sequence length="1083" mass="121948">MKKKIRYTFIFGVLLSVFAVLGCNNSVGGGNNGGSENNDLISNFAVSEKGMTWASFTWDREDDIEKYELDIKSNQYLINKNDELPVKIANLEAGKEYDAYLYAYKQGSSVYDKYATLTFKTNSVGPVENLSAEVDGESIKLSWKYITKTDINKFEIYRKVAGETEFDFRVAFDNSSYSPKNSWVDENVTKDTTYIYRVDSRSLYDLFPSEEVTILADFDNLNLTATSIGMTEATFEWDADARFDKFLLYKDLTSKKEVIPTDSSVKLSESLDNLKINATNTIYLDCYKNDSLVKTIRKNITTKNSGPVEGLKSSISTSYIRLSWNSLSSSDVSKIKVFRKNGSSFEELGEKTSYNTSYDDTEYIAGVVNEYKVITYLSDGTESGSKEISVDASGYCSVTFNYGTYGQNYNNKSSEIKRCEKGSKVEEPRVYIKSNYNTQIKFLYWSVSTEEFSFSDSINQDIVLKAIYQTKPISNLEVKANNTNVVLKWTGITDVKYTIKLTKLSTSEITTISDIETCSYIFNSLENDVQYKAAVYANSSFTDVLVSTPVETSEFKLTKQHSEWLVILYLDGDNDLNDPIYFDLNEAEWGLSQLSSTDDVRILALWDGWDFASNNPKDKVSFFSNESNDSTVHTTASTRLLELGKDSRTLYASNGGIYFTACELSPDTLDLTETVDWIENGEVDMSKRTTLESYLQWVNENYDADKTILQFSNHGGGPRSASMKKGNYGRRSMCWDYSNNGDGDSFLKTSDVSAALSAAGYGTDNKLTMIMEDVCLGGSLEETYELKDYAEYYVGSPNNIPGMGFDYKAFVSSLKKDADITTIGSKLVYSYSKDYTMSDNEWNAYFTKLGTTADFVTENGLAEYVSYLNPDCSTLTFVDLSKIGKVKEEVDKLAEIIREDTTQDKRIKYDVDSGKYYDTADTSVPVPETAVSVSRKEAVKYLTAYFGDPIYYEGSFGSLKDLGYMANVLNKVYLSSGNTWLAVYNQTSAVKDALKEAIVACWRDGYKKASYYKSNSGFVSSYSSSLYGYGLTINCSVWVPHKAKDGQTYLFEDFADWYKEELAFGRDCSNWAALIEEWFKISD</sequence>
<evidence type="ECO:0000313" key="4">
    <source>
        <dbReference type="Proteomes" id="UP000182360"/>
    </source>
</evidence>
<dbReference type="OrthoDB" id="358082at2"/>
<gene>
    <name evidence="3" type="ORF">SAMN04487977_107118</name>
</gene>
<accession>A0A1H9HR22</accession>
<dbReference type="Pfam" id="PF03415">
    <property type="entry name" value="Peptidase_C11"/>
    <property type="match status" value="1"/>
</dbReference>
<dbReference type="InterPro" id="IPR003961">
    <property type="entry name" value="FN3_dom"/>
</dbReference>
<dbReference type="PANTHER" id="PTHR37835">
    <property type="entry name" value="ALPHA-CLOSTRIPAIN"/>
    <property type="match status" value="1"/>
</dbReference>
<evidence type="ECO:0000313" key="3">
    <source>
        <dbReference type="EMBL" id="SEQ64728.1"/>
    </source>
</evidence>
<name>A0A1H9HR22_9SPIR</name>
<protein>
    <recommendedName>
        <fullName evidence="2">Fibronectin type-III domain-containing protein</fullName>
    </recommendedName>
</protein>
<dbReference type="PANTHER" id="PTHR37835:SF1">
    <property type="entry name" value="ALPHA-CLOSTRIPAIN"/>
    <property type="match status" value="1"/>
</dbReference>
<keyword evidence="4" id="KW-1185">Reference proteome</keyword>
<dbReference type="PROSITE" id="PS50853">
    <property type="entry name" value="FN3"/>
    <property type="match status" value="1"/>
</dbReference>
<dbReference type="InterPro" id="IPR005077">
    <property type="entry name" value="Peptidase_C11"/>
</dbReference>